<evidence type="ECO:0000313" key="3">
    <source>
        <dbReference type="Proteomes" id="UP001155241"/>
    </source>
</evidence>
<evidence type="ECO:0000313" key="2">
    <source>
        <dbReference type="EMBL" id="MCO6046747.1"/>
    </source>
</evidence>
<feature type="chain" id="PRO_5040889256" evidence="1">
    <location>
        <begin position="23"/>
        <end position="553"/>
    </location>
</feature>
<dbReference type="PROSITE" id="PS51257">
    <property type="entry name" value="PROKAR_LIPOPROTEIN"/>
    <property type="match status" value="1"/>
</dbReference>
<dbReference type="Proteomes" id="UP001155241">
    <property type="component" value="Unassembled WGS sequence"/>
</dbReference>
<reference evidence="2" key="1">
    <citation type="submission" date="2022-06" db="EMBL/GenBank/DDBJ databases">
        <title>Aeoliella straminimaris, a novel planctomycete from sediments.</title>
        <authorList>
            <person name="Vitorino I.R."/>
            <person name="Lage O.M."/>
        </authorList>
    </citation>
    <scope>NUCLEOTIDE SEQUENCE</scope>
    <source>
        <strain evidence="2">ICT_H6.2</strain>
    </source>
</reference>
<protein>
    <submittedName>
        <fullName evidence="2">Uncharacterized protein</fullName>
    </submittedName>
</protein>
<evidence type="ECO:0000256" key="1">
    <source>
        <dbReference type="SAM" id="SignalP"/>
    </source>
</evidence>
<organism evidence="2 3">
    <name type="scientific">Aeoliella straminimaris</name>
    <dbReference type="NCBI Taxonomy" id="2954799"/>
    <lineage>
        <taxon>Bacteria</taxon>
        <taxon>Pseudomonadati</taxon>
        <taxon>Planctomycetota</taxon>
        <taxon>Planctomycetia</taxon>
        <taxon>Pirellulales</taxon>
        <taxon>Lacipirellulaceae</taxon>
        <taxon>Aeoliella</taxon>
    </lineage>
</organism>
<feature type="signal peptide" evidence="1">
    <location>
        <begin position="1"/>
        <end position="22"/>
    </location>
</feature>
<dbReference type="EMBL" id="JAMXLR010000077">
    <property type="protein sequence ID" value="MCO6046747.1"/>
    <property type="molecule type" value="Genomic_DNA"/>
</dbReference>
<comment type="caution">
    <text evidence="2">The sequence shown here is derived from an EMBL/GenBank/DDBJ whole genome shotgun (WGS) entry which is preliminary data.</text>
</comment>
<dbReference type="RefSeq" id="WP_252854861.1">
    <property type="nucleotide sequence ID" value="NZ_JAMXLR010000077.1"/>
</dbReference>
<dbReference type="Gene3D" id="3.20.20.510">
    <property type="entry name" value="Uncharacterised protein PF12979, DUF3863"/>
    <property type="match status" value="1"/>
</dbReference>
<proteinExistence type="predicted"/>
<keyword evidence="3" id="KW-1185">Reference proteome</keyword>
<dbReference type="AlphaFoldDB" id="A0A9X2FEU1"/>
<gene>
    <name evidence="2" type="ORF">NG895_22855</name>
</gene>
<name>A0A9X2FEU1_9BACT</name>
<keyword evidence="1" id="KW-0732">Signal</keyword>
<accession>A0A9X2FEU1</accession>
<sequence>MRYVAIACSTILLFTACITARAEDSKAEARAPRIVNIVNFIRLLEPRSEAITEDVLYETVVKQTELMKQHKLPGTFLLQYDALMESRYQQLLEGLPDEQFEIGAWWELPQPLVEKAGLEWRGRFPWDWHADVGFASGYTPEQREKLVDVYMADFKKAFGYYPKSVASWFIDAHTLQYMRDRYGIVASANCKDQVGTDGYTLWGGYWNQAYYPSKVNAYMPAQTESQQIPVPVFRMLGSDPLRQYDNGIGHTHQGVISLEPVYGDSGGDAAWVDWFLENFVDGECLAFNYTQAGQENSFTWDGMHRGLEYQFPLIAQLRDEGKVRVETLHESGEWFRRNFETTPATSMTYQSPLRDDTRQTVWFNSRFYRTSLIWQDRHLRIRDIHLFDESVESPILKQKITSPAVEFYAQPVVDGFHWSSREVLAGIVFKARIDGQDVELTGGEPEVTSPQPGELRILWPLTNVEGALVIELAERTMHIALEGLSADWWAEFRAAPDADLPFTRVQAKSLDCSFQSHDYRVNATEGSFTQTDGGFRITPDGGAITLRPAIGGE</sequence>